<feature type="compositionally biased region" description="Polar residues" evidence="1">
    <location>
        <begin position="1"/>
        <end position="38"/>
    </location>
</feature>
<comment type="caution">
    <text evidence="2">The sequence shown here is derived from an EMBL/GenBank/DDBJ whole genome shotgun (WGS) entry which is preliminary data.</text>
</comment>
<dbReference type="Proteomes" id="UP001303647">
    <property type="component" value="Unassembled WGS sequence"/>
</dbReference>
<name>A0AAN7CWX8_9PEZI</name>
<evidence type="ECO:0000313" key="2">
    <source>
        <dbReference type="EMBL" id="KAK4249914.1"/>
    </source>
</evidence>
<feature type="region of interest" description="Disordered" evidence="1">
    <location>
        <begin position="1"/>
        <end position="49"/>
    </location>
</feature>
<accession>A0AAN7CWX8</accession>
<protein>
    <submittedName>
        <fullName evidence="2">Uncharacterized protein</fullName>
    </submittedName>
</protein>
<gene>
    <name evidence="2" type="ORF">C7999DRAFT_12310</name>
</gene>
<evidence type="ECO:0000256" key="1">
    <source>
        <dbReference type="SAM" id="MobiDB-lite"/>
    </source>
</evidence>
<reference evidence="2" key="1">
    <citation type="journal article" date="2023" name="Mol. Phylogenet. Evol.">
        <title>Genome-scale phylogeny and comparative genomics of the fungal order Sordariales.</title>
        <authorList>
            <person name="Hensen N."/>
            <person name="Bonometti L."/>
            <person name="Westerberg I."/>
            <person name="Brannstrom I.O."/>
            <person name="Guillou S."/>
            <person name="Cros-Aarteil S."/>
            <person name="Calhoun S."/>
            <person name="Haridas S."/>
            <person name="Kuo A."/>
            <person name="Mondo S."/>
            <person name="Pangilinan J."/>
            <person name="Riley R."/>
            <person name="LaButti K."/>
            <person name="Andreopoulos B."/>
            <person name="Lipzen A."/>
            <person name="Chen C."/>
            <person name="Yan M."/>
            <person name="Daum C."/>
            <person name="Ng V."/>
            <person name="Clum A."/>
            <person name="Steindorff A."/>
            <person name="Ohm R.A."/>
            <person name="Martin F."/>
            <person name="Silar P."/>
            <person name="Natvig D.O."/>
            <person name="Lalanne C."/>
            <person name="Gautier V."/>
            <person name="Ament-Velasquez S.L."/>
            <person name="Kruys A."/>
            <person name="Hutchinson M.I."/>
            <person name="Powell A.J."/>
            <person name="Barry K."/>
            <person name="Miller A.N."/>
            <person name="Grigoriev I.V."/>
            <person name="Debuchy R."/>
            <person name="Gladieux P."/>
            <person name="Hiltunen Thoren M."/>
            <person name="Johannesson H."/>
        </authorList>
    </citation>
    <scope>NUCLEOTIDE SEQUENCE</scope>
    <source>
        <strain evidence="2">CBS 359.72</strain>
    </source>
</reference>
<keyword evidence="3" id="KW-1185">Reference proteome</keyword>
<proteinExistence type="predicted"/>
<organism evidence="2 3">
    <name type="scientific">Corynascus novoguineensis</name>
    <dbReference type="NCBI Taxonomy" id="1126955"/>
    <lineage>
        <taxon>Eukaryota</taxon>
        <taxon>Fungi</taxon>
        <taxon>Dikarya</taxon>
        <taxon>Ascomycota</taxon>
        <taxon>Pezizomycotina</taxon>
        <taxon>Sordariomycetes</taxon>
        <taxon>Sordariomycetidae</taxon>
        <taxon>Sordariales</taxon>
        <taxon>Chaetomiaceae</taxon>
        <taxon>Corynascus</taxon>
    </lineage>
</organism>
<dbReference type="AlphaFoldDB" id="A0AAN7CWX8"/>
<sequence>MELTSPLTTLGSISTPESFYTARNSPSNAADETALSSSPDDDPPKQRSTCRDAVQLPRELRQHCQIHLEEQLCAL</sequence>
<dbReference type="EMBL" id="MU857618">
    <property type="protein sequence ID" value="KAK4249914.1"/>
    <property type="molecule type" value="Genomic_DNA"/>
</dbReference>
<evidence type="ECO:0000313" key="3">
    <source>
        <dbReference type="Proteomes" id="UP001303647"/>
    </source>
</evidence>
<reference evidence="2" key="2">
    <citation type="submission" date="2023-05" db="EMBL/GenBank/DDBJ databases">
        <authorList>
            <consortium name="Lawrence Berkeley National Laboratory"/>
            <person name="Steindorff A."/>
            <person name="Hensen N."/>
            <person name="Bonometti L."/>
            <person name="Westerberg I."/>
            <person name="Brannstrom I.O."/>
            <person name="Guillou S."/>
            <person name="Cros-Aarteil S."/>
            <person name="Calhoun S."/>
            <person name="Haridas S."/>
            <person name="Kuo A."/>
            <person name="Mondo S."/>
            <person name="Pangilinan J."/>
            <person name="Riley R."/>
            <person name="Labutti K."/>
            <person name="Andreopoulos B."/>
            <person name="Lipzen A."/>
            <person name="Chen C."/>
            <person name="Yanf M."/>
            <person name="Daum C."/>
            <person name="Ng V."/>
            <person name="Clum A."/>
            <person name="Ohm R."/>
            <person name="Martin F."/>
            <person name="Silar P."/>
            <person name="Natvig D."/>
            <person name="Lalanne C."/>
            <person name="Gautier V."/>
            <person name="Ament-Velasquez S.L."/>
            <person name="Kruys A."/>
            <person name="Hutchinson M.I."/>
            <person name="Powell A.J."/>
            <person name="Barry K."/>
            <person name="Miller A.N."/>
            <person name="Grigoriev I.V."/>
            <person name="Debuchy R."/>
            <person name="Gladieux P."/>
            <person name="Thoren M.H."/>
            <person name="Johannesson H."/>
        </authorList>
    </citation>
    <scope>NUCLEOTIDE SEQUENCE</scope>
    <source>
        <strain evidence="2">CBS 359.72</strain>
    </source>
</reference>